<gene>
    <name evidence="2" type="ORF">ACFQJ4_05170</name>
</gene>
<keyword evidence="2" id="KW-0808">Transferase</keyword>
<dbReference type="InterPro" id="IPR029063">
    <property type="entry name" value="SAM-dependent_MTases_sf"/>
</dbReference>
<sequence length="263" mass="28513">MRRFTAEYLDRTREGLWADRDALAPLALPERTSVLDVGCGTGELAAAMAAECPGRVVGADRDPDLLAALPEEVEGVRADAYSLPFPDDSFDLVACQALLVNLPDPERALREFARVARDAVAAIEPDNAGVTVESTAEGEAGLAREARDRYLAGVETDVALGGDLPALFERAGLPAPETARRDHTRTTTAPYAERELEAVARKARGDAIRDRRGEMAGDDAELDALRERWREMGREAVAQAREGTYERRETVPFHVAVADLSDA</sequence>
<dbReference type="AlphaFoldDB" id="A0ABD5ZMM6"/>
<dbReference type="SUPFAM" id="SSF53335">
    <property type="entry name" value="S-adenosyl-L-methionine-dependent methyltransferases"/>
    <property type="match status" value="1"/>
</dbReference>
<evidence type="ECO:0000259" key="1">
    <source>
        <dbReference type="Pfam" id="PF08241"/>
    </source>
</evidence>
<evidence type="ECO:0000313" key="2">
    <source>
        <dbReference type="EMBL" id="MFC7234708.1"/>
    </source>
</evidence>
<keyword evidence="2" id="KW-0489">Methyltransferase</keyword>
<dbReference type="Gene3D" id="3.40.50.150">
    <property type="entry name" value="Vaccinia Virus protein VP39"/>
    <property type="match status" value="1"/>
</dbReference>
<dbReference type="Pfam" id="PF08241">
    <property type="entry name" value="Methyltransf_11"/>
    <property type="match status" value="1"/>
</dbReference>
<proteinExistence type="predicted"/>
<dbReference type="PANTHER" id="PTHR43591">
    <property type="entry name" value="METHYLTRANSFERASE"/>
    <property type="match status" value="1"/>
</dbReference>
<dbReference type="CDD" id="cd02440">
    <property type="entry name" value="AdoMet_MTases"/>
    <property type="match status" value="1"/>
</dbReference>
<dbReference type="PANTHER" id="PTHR43591:SF24">
    <property type="entry name" value="2-METHOXY-6-POLYPRENYL-1,4-BENZOQUINOL METHYLASE, MITOCHONDRIAL"/>
    <property type="match status" value="1"/>
</dbReference>
<comment type="caution">
    <text evidence="2">The sequence shown here is derived from an EMBL/GenBank/DDBJ whole genome shotgun (WGS) entry which is preliminary data.</text>
</comment>
<dbReference type="GO" id="GO:0032259">
    <property type="term" value="P:methylation"/>
    <property type="evidence" value="ECO:0007669"/>
    <property type="project" value="UniProtKB-KW"/>
</dbReference>
<organism evidence="2 3">
    <name type="scientific">Halosegnis marinus</name>
    <dbReference type="NCBI Taxonomy" id="3034023"/>
    <lineage>
        <taxon>Archaea</taxon>
        <taxon>Methanobacteriati</taxon>
        <taxon>Methanobacteriota</taxon>
        <taxon>Stenosarchaea group</taxon>
        <taxon>Halobacteria</taxon>
        <taxon>Halobacteriales</taxon>
        <taxon>Natronomonadaceae</taxon>
        <taxon>Halosegnis</taxon>
    </lineage>
</organism>
<reference evidence="2 3" key="1">
    <citation type="journal article" date="2019" name="Int. J. Syst. Evol. Microbiol.">
        <title>The Global Catalogue of Microorganisms (GCM) 10K type strain sequencing project: providing services to taxonomists for standard genome sequencing and annotation.</title>
        <authorList>
            <consortium name="The Broad Institute Genomics Platform"/>
            <consortium name="The Broad Institute Genome Sequencing Center for Infectious Disease"/>
            <person name="Wu L."/>
            <person name="Ma J."/>
        </authorList>
    </citation>
    <scope>NUCLEOTIDE SEQUENCE [LARGE SCALE GENOMIC DNA]</scope>
    <source>
        <strain evidence="2 3">DT85</strain>
    </source>
</reference>
<dbReference type="Proteomes" id="UP001596398">
    <property type="component" value="Unassembled WGS sequence"/>
</dbReference>
<dbReference type="EC" id="2.1.1.-" evidence="2"/>
<dbReference type="GO" id="GO:0008168">
    <property type="term" value="F:methyltransferase activity"/>
    <property type="evidence" value="ECO:0007669"/>
    <property type="project" value="UniProtKB-KW"/>
</dbReference>
<protein>
    <submittedName>
        <fullName evidence="2">Class I SAM-dependent methyltransferase</fullName>
        <ecNumber evidence="2">2.1.1.-</ecNumber>
    </submittedName>
</protein>
<dbReference type="GeneID" id="79266377"/>
<evidence type="ECO:0000313" key="3">
    <source>
        <dbReference type="Proteomes" id="UP001596398"/>
    </source>
</evidence>
<dbReference type="RefSeq" id="WP_276235723.1">
    <property type="nucleotide sequence ID" value="NZ_CP119802.1"/>
</dbReference>
<keyword evidence="3" id="KW-1185">Reference proteome</keyword>
<feature type="domain" description="Methyltransferase type 11" evidence="1">
    <location>
        <begin position="35"/>
        <end position="117"/>
    </location>
</feature>
<dbReference type="EMBL" id="JBHTAP010000001">
    <property type="protein sequence ID" value="MFC7234708.1"/>
    <property type="molecule type" value="Genomic_DNA"/>
</dbReference>
<accession>A0ABD5ZMM6</accession>
<name>A0ABD5ZMM6_9EURY</name>
<dbReference type="InterPro" id="IPR013216">
    <property type="entry name" value="Methyltransf_11"/>
</dbReference>